<keyword evidence="1" id="KW-1133">Transmembrane helix</keyword>
<evidence type="ECO:0000313" key="2">
    <source>
        <dbReference type="EMBL" id="KAK8924097.1"/>
    </source>
</evidence>
<keyword evidence="3" id="KW-1185">Reference proteome</keyword>
<dbReference type="AlphaFoldDB" id="A0AAP0FY46"/>
<evidence type="ECO:0000313" key="3">
    <source>
        <dbReference type="Proteomes" id="UP001418222"/>
    </source>
</evidence>
<dbReference type="EMBL" id="JBBWWQ010000017">
    <property type="protein sequence ID" value="KAK8924097.1"/>
    <property type="molecule type" value="Genomic_DNA"/>
</dbReference>
<accession>A0AAP0FY46</accession>
<keyword evidence="1" id="KW-0472">Membrane</keyword>
<reference evidence="2 3" key="1">
    <citation type="journal article" date="2022" name="Nat. Plants">
        <title>Genomes of leafy and leafless Platanthera orchids illuminate the evolution of mycoheterotrophy.</title>
        <authorList>
            <person name="Li M.H."/>
            <person name="Liu K.W."/>
            <person name="Li Z."/>
            <person name="Lu H.C."/>
            <person name="Ye Q.L."/>
            <person name="Zhang D."/>
            <person name="Wang J.Y."/>
            <person name="Li Y.F."/>
            <person name="Zhong Z.M."/>
            <person name="Liu X."/>
            <person name="Yu X."/>
            <person name="Liu D.K."/>
            <person name="Tu X.D."/>
            <person name="Liu B."/>
            <person name="Hao Y."/>
            <person name="Liao X.Y."/>
            <person name="Jiang Y.T."/>
            <person name="Sun W.H."/>
            <person name="Chen J."/>
            <person name="Chen Y.Q."/>
            <person name="Ai Y."/>
            <person name="Zhai J.W."/>
            <person name="Wu S.S."/>
            <person name="Zhou Z."/>
            <person name="Hsiao Y.Y."/>
            <person name="Wu W.L."/>
            <person name="Chen Y.Y."/>
            <person name="Lin Y.F."/>
            <person name="Hsu J.L."/>
            <person name="Li C.Y."/>
            <person name="Wang Z.W."/>
            <person name="Zhao X."/>
            <person name="Zhong W.Y."/>
            <person name="Ma X.K."/>
            <person name="Ma L."/>
            <person name="Huang J."/>
            <person name="Chen G.Z."/>
            <person name="Huang M.Z."/>
            <person name="Huang L."/>
            <person name="Peng D.H."/>
            <person name="Luo Y.B."/>
            <person name="Zou S.Q."/>
            <person name="Chen S.P."/>
            <person name="Lan S."/>
            <person name="Tsai W.C."/>
            <person name="Van de Peer Y."/>
            <person name="Liu Z.J."/>
        </authorList>
    </citation>
    <scope>NUCLEOTIDE SEQUENCE [LARGE SCALE GENOMIC DNA]</scope>
    <source>
        <strain evidence="2">Lor287</strain>
    </source>
</reference>
<comment type="caution">
    <text evidence="2">The sequence shown here is derived from an EMBL/GenBank/DDBJ whole genome shotgun (WGS) entry which is preliminary data.</text>
</comment>
<evidence type="ECO:0000256" key="1">
    <source>
        <dbReference type="SAM" id="Phobius"/>
    </source>
</evidence>
<protein>
    <submittedName>
        <fullName evidence="2">Uncharacterized protein</fullName>
    </submittedName>
</protein>
<proteinExistence type="predicted"/>
<organism evidence="2 3">
    <name type="scientific">Platanthera zijinensis</name>
    <dbReference type="NCBI Taxonomy" id="2320716"/>
    <lineage>
        <taxon>Eukaryota</taxon>
        <taxon>Viridiplantae</taxon>
        <taxon>Streptophyta</taxon>
        <taxon>Embryophyta</taxon>
        <taxon>Tracheophyta</taxon>
        <taxon>Spermatophyta</taxon>
        <taxon>Magnoliopsida</taxon>
        <taxon>Liliopsida</taxon>
        <taxon>Asparagales</taxon>
        <taxon>Orchidaceae</taxon>
        <taxon>Orchidoideae</taxon>
        <taxon>Orchideae</taxon>
        <taxon>Orchidinae</taxon>
        <taxon>Platanthera</taxon>
    </lineage>
</organism>
<gene>
    <name evidence="2" type="ORF">KSP39_PZI019384</name>
</gene>
<feature type="transmembrane region" description="Helical" evidence="1">
    <location>
        <begin position="20"/>
        <end position="38"/>
    </location>
</feature>
<feature type="transmembrane region" description="Helical" evidence="1">
    <location>
        <begin position="50"/>
        <end position="72"/>
    </location>
</feature>
<keyword evidence="1" id="KW-0812">Transmembrane</keyword>
<dbReference type="Proteomes" id="UP001418222">
    <property type="component" value="Unassembled WGS sequence"/>
</dbReference>
<sequence>MMHVLHHHVYSASGATDMLFSYGPFGTVVIVFDAIVFVRESPTSPLELHTLYVQNFLFLVAVLTIVMSNTFYNGVIFAQMTQWHVTEKCEQSSIRSSHCVILGSQSSCMYLYLNFGEIIAFVPFQHFCFSSSFLVFLLPEILVDFLP</sequence>
<name>A0AAP0FY46_9ASPA</name>